<protein>
    <submittedName>
        <fullName evidence="2">Putative ixodes 10 kDa peptide protein</fullName>
    </submittedName>
</protein>
<sequence length="121" mass="13162">MLPFSEINLVVIAVVLILPALQSGVFLSGAVVHHDCVDILAESGQIECRLQGSGGFKDYDPEFCTYTCEGPAKPKLPDGVCSKDGVNCTSIPREGLRNRQQKLQSILNGILKEWCPGYPKE</sequence>
<keyword evidence="1" id="KW-0732">Signal</keyword>
<evidence type="ECO:0000256" key="1">
    <source>
        <dbReference type="SAM" id="SignalP"/>
    </source>
</evidence>
<reference evidence="2" key="1">
    <citation type="submission" date="2012-12" db="EMBL/GenBank/DDBJ databases">
        <title>Identification and characterization of a phenylalanine ammonia-lyase gene family in Isatis indigotica Fort.</title>
        <authorList>
            <person name="Liu Q."/>
            <person name="Chen J."/>
            <person name="Zhou X."/>
            <person name="Di P."/>
            <person name="Xiao Y."/>
            <person name="Xuan H."/>
            <person name="Zhang L."/>
            <person name="Chen W."/>
        </authorList>
    </citation>
    <scope>NUCLEOTIDE SEQUENCE</scope>
    <source>
        <tissue evidence="2">Salivary gland</tissue>
    </source>
</reference>
<feature type="chain" id="PRO_5005517984" evidence="1">
    <location>
        <begin position="25"/>
        <end position="121"/>
    </location>
</feature>
<name>A0A0K8RJY0_IXORI</name>
<accession>A0A0K8RJY0</accession>
<feature type="signal peptide" evidence="1">
    <location>
        <begin position="1"/>
        <end position="24"/>
    </location>
</feature>
<evidence type="ECO:0000313" key="2">
    <source>
        <dbReference type="EMBL" id="JAA70849.1"/>
    </source>
</evidence>
<dbReference type="AlphaFoldDB" id="A0A0K8RJY0"/>
<organism evidence="2">
    <name type="scientific">Ixodes ricinus</name>
    <name type="common">Common tick</name>
    <name type="synonym">Acarus ricinus</name>
    <dbReference type="NCBI Taxonomy" id="34613"/>
    <lineage>
        <taxon>Eukaryota</taxon>
        <taxon>Metazoa</taxon>
        <taxon>Ecdysozoa</taxon>
        <taxon>Arthropoda</taxon>
        <taxon>Chelicerata</taxon>
        <taxon>Arachnida</taxon>
        <taxon>Acari</taxon>
        <taxon>Parasitiformes</taxon>
        <taxon>Ixodida</taxon>
        <taxon>Ixodoidea</taxon>
        <taxon>Ixodidae</taxon>
        <taxon>Ixodinae</taxon>
        <taxon>Ixodes</taxon>
    </lineage>
</organism>
<proteinExistence type="evidence at transcript level"/>
<dbReference type="EMBL" id="GADI01002959">
    <property type="protein sequence ID" value="JAA70849.1"/>
    <property type="molecule type" value="mRNA"/>
</dbReference>